<sequence length="687" mass="75789">MMNKMVLRGLALYVFIICGVASASPQPLQTDSVGSGSLLLRGVEGEGLIAAPTLDTDVSIDVTAMFARVTVTQRFQNPSPQWAEGIYVFPLPEDAAVDRMRMQIGERTIEGKIKERDEAKRIYKQAKQQGKRTSLVEQERPNIFTTSLANIAPGEEILVKIEYQQLAFRDGRFSLRFPMVVAPRYIPGAPLKIEEEVKIQSGSGWAFDSALVHDASRITPPVRKPGESGTNRVTMAVNLMPGFPLAKVESAYHPVKIEQQGVGEYQVAFAEGPVKADRDFELHWVPASGSEPKAALFTQQHEGRNYALLMLMPPGREVLDRIATQRDITFVIDTSGSMGGESIRQARQALLVALDRLRSGDRFNVIQFNSTTSALFPMLVEASTHNLATARRYVASLQANGGTEMRPALNAALGSDRDRSRFHQVVFITDGAVGNEDALFALIKARLDQSRLFTVGIGSAPNSHFMSKAAQYGRGSFLYIGSTNEVQQQIDTLLSKLDYPALTDIELQLPEGVSIESYPNPIPDLYLNEPLQVVLRSEQPLPDSVVVKGKFANQQWQSRIGLGNQSQRSGVSVAWARQRIGHLMDRYRSVNEIEQKSALRSAVVQTALDHHLVSKFTSLVAVDVTPARPVESTLKQHALKSELPAGWKYDKVFGMAKTATPAQLQILIGLLLMLGALLIVRFNKRWS</sequence>
<dbReference type="PANTHER" id="PTHR45737">
    <property type="entry name" value="VON WILLEBRAND FACTOR A DOMAIN-CONTAINING PROTEIN 5A"/>
    <property type="match status" value="1"/>
</dbReference>
<dbReference type="SUPFAM" id="SSF53300">
    <property type="entry name" value="vWA-like"/>
    <property type="match status" value="1"/>
</dbReference>
<keyword evidence="1" id="KW-1133">Transmembrane helix</keyword>
<dbReference type="RefSeq" id="WP_078484521.1">
    <property type="nucleotide sequence ID" value="NZ_CP054491.1"/>
</dbReference>
<dbReference type="Pfam" id="PF08487">
    <property type="entry name" value="VIT"/>
    <property type="match status" value="1"/>
</dbReference>
<evidence type="ECO:0000256" key="2">
    <source>
        <dbReference type="SAM" id="SignalP"/>
    </source>
</evidence>
<dbReference type="PROSITE" id="PS51468">
    <property type="entry name" value="VIT"/>
    <property type="match status" value="1"/>
</dbReference>
<evidence type="ECO:0000256" key="1">
    <source>
        <dbReference type="SAM" id="Phobius"/>
    </source>
</evidence>
<dbReference type="AlphaFoldDB" id="A0A6N0HXT8"/>
<evidence type="ECO:0000259" key="3">
    <source>
        <dbReference type="PROSITE" id="PS50234"/>
    </source>
</evidence>
<evidence type="ECO:0000313" key="6">
    <source>
        <dbReference type="Proteomes" id="UP000509658"/>
    </source>
</evidence>
<dbReference type="Pfam" id="PF13768">
    <property type="entry name" value="VWA_3"/>
    <property type="match status" value="1"/>
</dbReference>
<keyword evidence="2" id="KW-0732">Signal</keyword>
<dbReference type="SMART" id="SM00609">
    <property type="entry name" value="VIT"/>
    <property type="match status" value="1"/>
</dbReference>
<dbReference type="PANTHER" id="PTHR45737:SF6">
    <property type="entry name" value="VON WILLEBRAND FACTOR A DOMAIN-CONTAINING PROTEIN 5A"/>
    <property type="match status" value="1"/>
</dbReference>
<feature type="domain" description="VIT" evidence="4">
    <location>
        <begin position="37"/>
        <end position="165"/>
    </location>
</feature>
<name>A0A6N0HXT8_9GAMM</name>
<feature type="signal peptide" evidence="2">
    <location>
        <begin position="1"/>
        <end position="23"/>
    </location>
</feature>
<dbReference type="NCBIfam" id="TIGR03788">
    <property type="entry name" value="marine_srt_targ"/>
    <property type="match status" value="1"/>
</dbReference>
<proteinExistence type="predicted"/>
<feature type="transmembrane region" description="Helical" evidence="1">
    <location>
        <begin position="664"/>
        <end position="682"/>
    </location>
</feature>
<feature type="domain" description="VWFA" evidence="3">
    <location>
        <begin position="327"/>
        <end position="497"/>
    </location>
</feature>
<reference evidence="5 6" key="1">
    <citation type="submission" date="2020-05" db="EMBL/GenBank/DDBJ databases">
        <title>Horizontal transmission and recombination maintain forever young bacterial symbiont genomes.</title>
        <authorList>
            <person name="Russell S.L."/>
            <person name="Pepper-Tunick E."/>
            <person name="Svedberg J."/>
            <person name="Byrne A."/>
            <person name="Ruelas Castillo J."/>
            <person name="Vollmers C."/>
            <person name="Beinart R.A."/>
            <person name="Corbett-Detig R."/>
        </authorList>
    </citation>
    <scope>NUCLEOTIDE SEQUENCE [LARGE SCALE GENOMIC DNA]</scope>
    <source>
        <strain evidence="5">Santa_Monica_outfall</strain>
    </source>
</reference>
<evidence type="ECO:0000259" key="4">
    <source>
        <dbReference type="PROSITE" id="PS51468"/>
    </source>
</evidence>
<accession>A0A6N0HXT8</accession>
<feature type="chain" id="PRO_5026751268" evidence="2">
    <location>
        <begin position="24"/>
        <end position="687"/>
    </location>
</feature>
<keyword evidence="6" id="KW-1185">Reference proteome</keyword>
<dbReference type="PROSITE" id="PS50234">
    <property type="entry name" value="VWFA"/>
    <property type="match status" value="1"/>
</dbReference>
<gene>
    <name evidence="5" type="ORF">HUE57_13465</name>
</gene>
<organism evidence="5 6">
    <name type="scientific">Candidatus Reidiella endopervernicosa</name>
    <dbReference type="NCBI Taxonomy" id="2738883"/>
    <lineage>
        <taxon>Bacteria</taxon>
        <taxon>Pseudomonadati</taxon>
        <taxon>Pseudomonadota</taxon>
        <taxon>Gammaproteobacteria</taxon>
        <taxon>Candidatus Reidiella</taxon>
    </lineage>
</organism>
<dbReference type="InterPro" id="IPR013694">
    <property type="entry name" value="VIT"/>
</dbReference>
<dbReference type="Gene3D" id="3.40.50.410">
    <property type="entry name" value="von Willebrand factor, type A domain"/>
    <property type="match status" value="1"/>
</dbReference>
<keyword evidence="1" id="KW-0472">Membrane</keyword>
<dbReference type="Proteomes" id="UP000509658">
    <property type="component" value="Chromosome"/>
</dbReference>
<evidence type="ECO:0000313" key="5">
    <source>
        <dbReference type="EMBL" id="QKQ27185.1"/>
    </source>
</evidence>
<dbReference type="KEGG" id="rev:HUE57_13465"/>
<dbReference type="InterPro" id="IPR002035">
    <property type="entry name" value="VWF_A"/>
</dbReference>
<dbReference type="InterPro" id="IPR036465">
    <property type="entry name" value="vWFA_dom_sf"/>
</dbReference>
<keyword evidence="1" id="KW-0812">Transmembrane</keyword>
<dbReference type="InterPro" id="IPR022440">
    <property type="entry name" value="CHP03788"/>
</dbReference>
<dbReference type="SMART" id="SM00327">
    <property type="entry name" value="VWA"/>
    <property type="match status" value="1"/>
</dbReference>
<dbReference type="EMBL" id="CP054491">
    <property type="protein sequence ID" value="QKQ27185.1"/>
    <property type="molecule type" value="Genomic_DNA"/>
</dbReference>
<protein>
    <submittedName>
        <fullName evidence="5">Marine proteobacterial sortase target protein</fullName>
    </submittedName>
</protein>